<evidence type="ECO:0000256" key="1">
    <source>
        <dbReference type="SAM" id="MobiDB-lite"/>
    </source>
</evidence>
<accession>A0AAV2L2W4</accession>
<reference evidence="2 3" key="1">
    <citation type="submission" date="2024-04" db="EMBL/GenBank/DDBJ databases">
        <authorList>
            <person name="Waldvogel A.-M."/>
            <person name="Schoenle A."/>
        </authorList>
    </citation>
    <scope>NUCLEOTIDE SEQUENCE [LARGE SCALE GENOMIC DNA]</scope>
</reference>
<organism evidence="2 3">
    <name type="scientific">Knipowitschia caucasica</name>
    <name type="common">Caucasian dwarf goby</name>
    <name type="synonym">Pomatoschistus caucasicus</name>
    <dbReference type="NCBI Taxonomy" id="637954"/>
    <lineage>
        <taxon>Eukaryota</taxon>
        <taxon>Metazoa</taxon>
        <taxon>Chordata</taxon>
        <taxon>Craniata</taxon>
        <taxon>Vertebrata</taxon>
        <taxon>Euteleostomi</taxon>
        <taxon>Actinopterygii</taxon>
        <taxon>Neopterygii</taxon>
        <taxon>Teleostei</taxon>
        <taxon>Neoteleostei</taxon>
        <taxon>Acanthomorphata</taxon>
        <taxon>Gobiaria</taxon>
        <taxon>Gobiiformes</taxon>
        <taxon>Gobioidei</taxon>
        <taxon>Gobiidae</taxon>
        <taxon>Gobiinae</taxon>
        <taxon>Knipowitschia</taxon>
    </lineage>
</organism>
<dbReference type="Proteomes" id="UP001497482">
    <property type="component" value="Chromosome 2"/>
</dbReference>
<evidence type="ECO:0000313" key="3">
    <source>
        <dbReference type="Proteomes" id="UP001497482"/>
    </source>
</evidence>
<feature type="compositionally biased region" description="Low complexity" evidence="1">
    <location>
        <begin position="217"/>
        <end position="227"/>
    </location>
</feature>
<gene>
    <name evidence="2" type="ORF">KC01_LOCUS22953</name>
</gene>
<dbReference type="AlphaFoldDB" id="A0AAV2L2W4"/>
<evidence type="ECO:0000313" key="2">
    <source>
        <dbReference type="EMBL" id="CAL1593949.1"/>
    </source>
</evidence>
<name>A0AAV2L2W4_KNICA</name>
<sequence length="414" mass="46444">MLQKYSPGGGQAQLRPHQGWSQLGAATPGKKSRPPGALSLQRCSERLHSRRYLLQVDPVLQALSPGTPALVCKPTDYDPSTAANIGEDLLQSLSRDDIKDLFPGPENFLRRRALWLVVNKDEKVETAVRAMEPTKLSDAADVPPEEKPTTSKFLIMSSPEYIRHVGKRLMKRLSNVKSPKKASTPLKRRRLTFEKGDSSDFDGDSTTSSKASTILLEKSPTTTSTPEPSHESNEDEAVSSPDLLDSQKSQSRHYKTLQDMYKSKKPNKAAVTHLLNLEFEARRRFITCGVLKESDRPTKVLEAYPCFNELDHTAEDPEGYLQQRPLSCPVLLISKDNCMIAIDKTPVTTFASTKLDEGLVYLMAYYYAFHLTYPKCISTLLSVLQTEILMDSIHDRDTTSTYKKAIAEWRSFTE</sequence>
<dbReference type="EMBL" id="OZ035824">
    <property type="protein sequence ID" value="CAL1593949.1"/>
    <property type="molecule type" value="Genomic_DNA"/>
</dbReference>
<feature type="region of interest" description="Disordered" evidence="1">
    <location>
        <begin position="172"/>
        <end position="254"/>
    </location>
</feature>
<proteinExistence type="predicted"/>
<keyword evidence="3" id="KW-1185">Reference proteome</keyword>
<feature type="region of interest" description="Disordered" evidence="1">
    <location>
        <begin position="1"/>
        <end position="38"/>
    </location>
</feature>
<protein>
    <submittedName>
        <fullName evidence="2">Uncharacterized protein</fullName>
    </submittedName>
</protein>